<dbReference type="EMBL" id="JAGYWB010000006">
    <property type="protein sequence ID" value="KAI0518701.1"/>
    <property type="molecule type" value="Genomic_DNA"/>
</dbReference>
<sequence>MERVFNGVIDAVCGSGLIFLSVFLSLAGFYMRKELTRKERTGKQWEGSDGFRAPM</sequence>
<dbReference type="AlphaFoldDB" id="A0A8T3BST5"/>
<gene>
    <name evidence="2" type="ORF">KFK09_006137</name>
</gene>
<dbReference type="Proteomes" id="UP000829196">
    <property type="component" value="Unassembled WGS sequence"/>
</dbReference>
<organism evidence="2 3">
    <name type="scientific">Dendrobium nobile</name>
    <name type="common">Orchid</name>
    <dbReference type="NCBI Taxonomy" id="94219"/>
    <lineage>
        <taxon>Eukaryota</taxon>
        <taxon>Viridiplantae</taxon>
        <taxon>Streptophyta</taxon>
        <taxon>Embryophyta</taxon>
        <taxon>Tracheophyta</taxon>
        <taxon>Spermatophyta</taxon>
        <taxon>Magnoliopsida</taxon>
        <taxon>Liliopsida</taxon>
        <taxon>Asparagales</taxon>
        <taxon>Orchidaceae</taxon>
        <taxon>Epidendroideae</taxon>
        <taxon>Malaxideae</taxon>
        <taxon>Dendrobiinae</taxon>
        <taxon>Dendrobium</taxon>
    </lineage>
</organism>
<accession>A0A8T3BST5</accession>
<evidence type="ECO:0000313" key="3">
    <source>
        <dbReference type="Proteomes" id="UP000829196"/>
    </source>
</evidence>
<evidence type="ECO:0000256" key="1">
    <source>
        <dbReference type="SAM" id="Phobius"/>
    </source>
</evidence>
<keyword evidence="3" id="KW-1185">Reference proteome</keyword>
<evidence type="ECO:0000313" key="2">
    <source>
        <dbReference type="EMBL" id="KAI0518701.1"/>
    </source>
</evidence>
<keyword evidence="1" id="KW-0812">Transmembrane</keyword>
<comment type="caution">
    <text evidence="2">The sequence shown here is derived from an EMBL/GenBank/DDBJ whole genome shotgun (WGS) entry which is preliminary data.</text>
</comment>
<keyword evidence="1" id="KW-1133">Transmembrane helix</keyword>
<keyword evidence="1" id="KW-0472">Membrane</keyword>
<proteinExistence type="predicted"/>
<name>A0A8T3BST5_DENNO</name>
<reference evidence="2" key="1">
    <citation type="journal article" date="2022" name="Front. Genet.">
        <title>Chromosome-Scale Assembly of the Dendrobium nobile Genome Provides Insights Into the Molecular Mechanism of the Biosynthesis of the Medicinal Active Ingredient of Dendrobium.</title>
        <authorList>
            <person name="Xu Q."/>
            <person name="Niu S.-C."/>
            <person name="Li K.-L."/>
            <person name="Zheng P.-J."/>
            <person name="Zhang X.-J."/>
            <person name="Jia Y."/>
            <person name="Liu Y."/>
            <person name="Niu Y.-X."/>
            <person name="Yu L.-H."/>
            <person name="Chen D.-F."/>
            <person name="Zhang G.-Q."/>
        </authorList>
    </citation>
    <scope>NUCLEOTIDE SEQUENCE</scope>
    <source>
        <tissue evidence="2">Leaf</tissue>
    </source>
</reference>
<protein>
    <submittedName>
        <fullName evidence="2">Uncharacterized protein</fullName>
    </submittedName>
</protein>
<feature type="transmembrane region" description="Helical" evidence="1">
    <location>
        <begin position="6"/>
        <end position="30"/>
    </location>
</feature>